<feature type="domain" description="Ig-like" evidence="15">
    <location>
        <begin position="171"/>
        <end position="256"/>
    </location>
</feature>
<proteinExistence type="inferred from homology"/>
<sequence>MQPLLPLLLPLLWWIECVGGQGSQAGAGAPTNPRSPPESRDLDDKYQLQVQKSVTVQEGLCVLIPCTFSYPPGGWNHPDPVFGYWFREQANPMLDAPVATNNPRRKVNSQTRDRFQLLGDPGDRSCSLVIRDAQRRDMAVYFFRVERGNYVKFSFMKYTLSLEVTGLTKKPDVYIPETLEPGHPATLLCVFPGNFEGCPAPTFSWTGAVVSQQAAGPQASLFSVLTLTPRPQDHNTQLTCRVDFSRNGMSIARTVRLSVANAPKDVVISISRAKGSAPEPQGNISHLEVQKGQFLKLLCAADGQPRATLSWVLDDRVLSWSPSSGSKNLRLELLRVGPQDTGHYTCRAENRLGSQQRSLDLSVQYPPENLRVMVSQANRTVLDNLRNDMSLPVLEGQSLSLACVADSSPPATLSWVRGRQPVSLSQPSDPGVLELPRVQKQDEGKVTCQAQNLLGSRRVSLRLSVLYAPQLFSPSCSWEAQGLRCSCSARAWPAPSLHWRVGDHLVEGNSSNSSVMVTSRSAGPWANSSLSLRAGLSPGLGIGCEARNDHGAHSVTVLLLPGKPQCEGGFVQAAVVGAGVASTLFLCPCLIFLMVKTRRKMATKTTTGGSGAPSVLGTITWGHRQDSWPGGLPDCPPPAVATPTSGEEEELHYASLVFHGLRPQEPQGPEATSTTEYSEIKVRQ</sequence>
<dbReference type="InParanoid" id="A0A2Y9RCB9"/>
<dbReference type="Pfam" id="PF07686">
    <property type="entry name" value="V-set"/>
    <property type="match status" value="1"/>
</dbReference>
<feature type="region of interest" description="Disordered" evidence="12">
    <location>
        <begin position="661"/>
        <end position="684"/>
    </location>
</feature>
<dbReference type="PANTHER" id="PTHR12035">
    <property type="entry name" value="SIALIC ACID BINDING IMMUNOGLOBULIN-LIKE LECTIN"/>
    <property type="match status" value="1"/>
</dbReference>
<dbReference type="InterPro" id="IPR003598">
    <property type="entry name" value="Ig_sub2"/>
</dbReference>
<dbReference type="SMART" id="SM00409">
    <property type="entry name" value="IG"/>
    <property type="match status" value="4"/>
</dbReference>
<evidence type="ECO:0000256" key="12">
    <source>
        <dbReference type="SAM" id="MobiDB-lite"/>
    </source>
</evidence>
<evidence type="ECO:0000256" key="10">
    <source>
        <dbReference type="ARBA" id="ARBA00023319"/>
    </source>
</evidence>
<dbReference type="InterPro" id="IPR036179">
    <property type="entry name" value="Ig-like_dom_sf"/>
</dbReference>
<feature type="chain" id="PRO_5015863063" evidence="14">
    <location>
        <begin position="21"/>
        <end position="684"/>
    </location>
</feature>
<keyword evidence="8" id="KW-1015">Disulfide bond</keyword>
<evidence type="ECO:0000313" key="17">
    <source>
        <dbReference type="RefSeq" id="XP_023592062.1"/>
    </source>
</evidence>
<feature type="region of interest" description="Disordered" evidence="12">
    <location>
        <begin position="24"/>
        <end position="43"/>
    </location>
</feature>
<feature type="transmembrane region" description="Helical" evidence="13">
    <location>
        <begin position="570"/>
        <end position="595"/>
    </location>
</feature>
<dbReference type="Pfam" id="PF07679">
    <property type="entry name" value="I-set"/>
    <property type="match status" value="1"/>
</dbReference>
<dbReference type="GeneID" id="101359560"/>
<evidence type="ECO:0000256" key="9">
    <source>
        <dbReference type="ARBA" id="ARBA00023180"/>
    </source>
</evidence>
<keyword evidence="7 13" id="KW-0472">Membrane</keyword>
<evidence type="ECO:0000256" key="2">
    <source>
        <dbReference type="ARBA" id="ARBA00022692"/>
    </source>
</evidence>
<name>A0A2Y9RCB9_TRIMA</name>
<evidence type="ECO:0000256" key="5">
    <source>
        <dbReference type="ARBA" id="ARBA00022889"/>
    </source>
</evidence>
<dbReference type="GO" id="GO:0005886">
    <property type="term" value="C:plasma membrane"/>
    <property type="evidence" value="ECO:0007669"/>
    <property type="project" value="TreeGrafter"/>
</dbReference>
<dbReference type="InterPro" id="IPR013106">
    <property type="entry name" value="Ig_V-set"/>
</dbReference>
<dbReference type="InterPro" id="IPR013783">
    <property type="entry name" value="Ig-like_fold"/>
</dbReference>
<comment type="subcellular location">
    <subcellularLocation>
        <location evidence="1">Membrane</location>
        <topology evidence="1">Single-pass type I membrane protein</topology>
    </subcellularLocation>
</comment>
<organism evidence="16 17">
    <name type="scientific">Trichechus manatus latirostris</name>
    <name type="common">Florida manatee</name>
    <dbReference type="NCBI Taxonomy" id="127582"/>
    <lineage>
        <taxon>Eukaryota</taxon>
        <taxon>Metazoa</taxon>
        <taxon>Chordata</taxon>
        <taxon>Craniata</taxon>
        <taxon>Vertebrata</taxon>
        <taxon>Euteleostomi</taxon>
        <taxon>Mammalia</taxon>
        <taxon>Eutheria</taxon>
        <taxon>Afrotheria</taxon>
        <taxon>Sirenia</taxon>
        <taxon>Trichechidae</taxon>
        <taxon>Trichechus</taxon>
    </lineage>
</organism>
<evidence type="ECO:0000256" key="3">
    <source>
        <dbReference type="ARBA" id="ARBA00022729"/>
    </source>
</evidence>
<dbReference type="GO" id="GO:0030246">
    <property type="term" value="F:carbohydrate binding"/>
    <property type="evidence" value="ECO:0007669"/>
    <property type="project" value="UniProtKB-KW"/>
</dbReference>
<dbReference type="KEGG" id="tmu:101359560"/>
<keyword evidence="5" id="KW-0130">Cell adhesion</keyword>
<keyword evidence="6 13" id="KW-1133">Transmembrane helix</keyword>
<accession>A0A2Y9RCB9</accession>
<evidence type="ECO:0000256" key="7">
    <source>
        <dbReference type="ARBA" id="ARBA00023136"/>
    </source>
</evidence>
<dbReference type="InterPro" id="IPR003599">
    <property type="entry name" value="Ig_sub"/>
</dbReference>
<feature type="domain" description="Ig-like" evidence="15">
    <location>
        <begin position="367"/>
        <end position="464"/>
    </location>
</feature>
<evidence type="ECO:0000313" key="16">
    <source>
        <dbReference type="Proteomes" id="UP000248480"/>
    </source>
</evidence>
<dbReference type="SUPFAM" id="SSF48726">
    <property type="entry name" value="Immunoglobulin"/>
    <property type="match status" value="5"/>
</dbReference>
<evidence type="ECO:0000256" key="8">
    <source>
        <dbReference type="ARBA" id="ARBA00023157"/>
    </source>
</evidence>
<evidence type="ECO:0000259" key="15">
    <source>
        <dbReference type="PROSITE" id="PS50835"/>
    </source>
</evidence>
<dbReference type="Gene3D" id="2.60.40.10">
    <property type="entry name" value="Immunoglobulins"/>
    <property type="match status" value="4"/>
</dbReference>
<feature type="signal peptide" evidence="14">
    <location>
        <begin position="1"/>
        <end position="20"/>
    </location>
</feature>
<evidence type="ECO:0000256" key="1">
    <source>
        <dbReference type="ARBA" id="ARBA00004479"/>
    </source>
</evidence>
<dbReference type="PANTHER" id="PTHR12035:SF125">
    <property type="entry name" value="SIALIC ACID-BINDING IG-LIKE LECTIN 5"/>
    <property type="match status" value="1"/>
</dbReference>
<feature type="domain" description="Ig-like" evidence="15">
    <location>
        <begin position="278"/>
        <end position="362"/>
    </location>
</feature>
<evidence type="ECO:0000256" key="6">
    <source>
        <dbReference type="ARBA" id="ARBA00022989"/>
    </source>
</evidence>
<reference evidence="17" key="1">
    <citation type="submission" date="2025-08" db="UniProtKB">
        <authorList>
            <consortium name="RefSeq"/>
        </authorList>
    </citation>
    <scope>IDENTIFICATION</scope>
</reference>
<dbReference type="SMART" id="SM00408">
    <property type="entry name" value="IGc2"/>
    <property type="match status" value="2"/>
</dbReference>
<protein>
    <submittedName>
        <fullName evidence="17">Sialic acid-binding Ig-like lectin 11</fullName>
    </submittedName>
</protein>
<dbReference type="FunFam" id="2.60.40.10:FF:000829">
    <property type="entry name" value="Sialic acid-binding Ig-like lectin 8"/>
    <property type="match status" value="1"/>
</dbReference>
<evidence type="ECO:0000256" key="14">
    <source>
        <dbReference type="SAM" id="SignalP"/>
    </source>
</evidence>
<dbReference type="STRING" id="127582.A0A2Y9RCB9"/>
<dbReference type="RefSeq" id="XP_023592062.1">
    <property type="nucleotide sequence ID" value="XM_023736294.1"/>
</dbReference>
<dbReference type="Pfam" id="PF13927">
    <property type="entry name" value="Ig_3"/>
    <property type="match status" value="1"/>
</dbReference>
<gene>
    <name evidence="17" type="primary">LOC101359560</name>
</gene>
<keyword evidence="4" id="KW-0430">Lectin</keyword>
<dbReference type="PROSITE" id="PS50835">
    <property type="entry name" value="IG_LIKE"/>
    <property type="match status" value="3"/>
</dbReference>
<evidence type="ECO:0000256" key="11">
    <source>
        <dbReference type="ARBA" id="ARBA00038361"/>
    </source>
</evidence>
<dbReference type="CDD" id="cd05712">
    <property type="entry name" value="IgV_CD33"/>
    <property type="match status" value="1"/>
</dbReference>
<dbReference type="GO" id="GO:0007155">
    <property type="term" value="P:cell adhesion"/>
    <property type="evidence" value="ECO:0007669"/>
    <property type="project" value="UniProtKB-KW"/>
</dbReference>
<keyword evidence="2 13" id="KW-0812">Transmembrane</keyword>
<keyword evidence="3 14" id="KW-0732">Signal</keyword>
<keyword evidence="10" id="KW-0393">Immunoglobulin domain</keyword>
<dbReference type="InterPro" id="IPR007110">
    <property type="entry name" value="Ig-like_dom"/>
</dbReference>
<dbReference type="InterPro" id="IPR013098">
    <property type="entry name" value="Ig_I-set"/>
</dbReference>
<dbReference type="FunCoup" id="A0A2Y9RCB9">
    <property type="interactions" value="672"/>
</dbReference>
<dbReference type="InterPro" id="IPR051036">
    <property type="entry name" value="SIGLEC"/>
</dbReference>
<comment type="similarity">
    <text evidence="11">Belongs to the immunoglobulin superfamily. SIGLEC (sialic acid binding Ig-like lectin) family.</text>
</comment>
<evidence type="ECO:0000256" key="13">
    <source>
        <dbReference type="SAM" id="Phobius"/>
    </source>
</evidence>
<dbReference type="GO" id="GO:0033691">
    <property type="term" value="F:sialic acid binding"/>
    <property type="evidence" value="ECO:0007669"/>
    <property type="project" value="TreeGrafter"/>
</dbReference>
<dbReference type="Proteomes" id="UP000248480">
    <property type="component" value="Unplaced"/>
</dbReference>
<dbReference type="AlphaFoldDB" id="A0A2Y9RCB9"/>
<evidence type="ECO:0000256" key="4">
    <source>
        <dbReference type="ARBA" id="ARBA00022734"/>
    </source>
</evidence>
<keyword evidence="16" id="KW-1185">Reference proteome</keyword>
<keyword evidence="9" id="KW-0325">Glycoprotein</keyword>